<evidence type="ECO:0000256" key="1">
    <source>
        <dbReference type="ARBA" id="ARBA00008799"/>
    </source>
</evidence>
<organism evidence="2 3">
    <name type="scientific">Roseivivax halodurans JCM 10272</name>
    <dbReference type="NCBI Taxonomy" id="1449350"/>
    <lineage>
        <taxon>Bacteria</taxon>
        <taxon>Pseudomonadati</taxon>
        <taxon>Pseudomonadota</taxon>
        <taxon>Alphaproteobacteria</taxon>
        <taxon>Rhodobacterales</taxon>
        <taxon>Roseobacteraceae</taxon>
        <taxon>Roseivivax</taxon>
    </lineage>
</organism>
<dbReference type="GO" id="GO:0051473">
    <property type="term" value="P:glucosylglycerol biosynthetic process"/>
    <property type="evidence" value="ECO:0007669"/>
    <property type="project" value="InterPro"/>
</dbReference>
<gene>
    <name evidence="2" type="ORF">OCH239_03595</name>
</gene>
<dbReference type="STRING" id="1449350.OCH239_03595"/>
<dbReference type="Proteomes" id="UP000022447">
    <property type="component" value="Unassembled WGS sequence"/>
</dbReference>
<dbReference type="CDD" id="cd03788">
    <property type="entry name" value="GT20_TPS"/>
    <property type="match status" value="1"/>
</dbReference>
<dbReference type="PANTHER" id="PTHR10788">
    <property type="entry name" value="TREHALOSE-6-PHOSPHATE SYNTHASE"/>
    <property type="match status" value="1"/>
</dbReference>
<comment type="similarity">
    <text evidence="1">Belongs to the glycosyltransferase 20 family.</text>
</comment>
<dbReference type="eggNOG" id="COG0380">
    <property type="taxonomic scope" value="Bacteria"/>
</dbReference>
<dbReference type="InterPro" id="IPR001830">
    <property type="entry name" value="Glyco_trans_20"/>
</dbReference>
<dbReference type="Pfam" id="PF00982">
    <property type="entry name" value="Glyco_transf_20"/>
    <property type="match status" value="1"/>
</dbReference>
<dbReference type="OrthoDB" id="9815690at2"/>
<evidence type="ECO:0000313" key="3">
    <source>
        <dbReference type="Proteomes" id="UP000022447"/>
    </source>
</evidence>
<dbReference type="Gene3D" id="3.40.50.2000">
    <property type="entry name" value="Glycogen Phosphorylase B"/>
    <property type="match status" value="2"/>
</dbReference>
<dbReference type="RefSeq" id="WP_037262840.1">
    <property type="nucleotide sequence ID" value="NZ_JALZ01000011.1"/>
</dbReference>
<protein>
    <submittedName>
        <fullName evidence="2">Glucosylglycerol-phosphate synthase</fullName>
    </submittedName>
</protein>
<accession>X7EER9</accession>
<sequence>MSSDLVIVYHRQPYEEVEEDGKTVFKENKSPNGIVPTLKSFFGKVKDAAWVAWKEAEDPSDPGFERVIEIEDSFGKYTVSRLPLTKEQVSSFYHVTSKEAFWPILHGFKEKYNYDPVDWPTFKEVNWAFAEAAAAEAKKGAAVWIHDYNLWLVPGYLRQMRSDVRISFYHHTPFPAADMFNVLPWRGEIVDSLLSCDVVGFHIPRYASNFVSVVRSLRDVGQVPRKPVDPDFISEGSALSDRTVPTEIHTEDRVVKLGTTPVGVDTDYIAKVSARPETETRRDEVLEAMAGRRLILSVGRTDYTKGGAEQLTTFERLLERRPDMAQQLKLLHISVSANRAMTAYAEIQSEIEQIAGRINGRFATFDRTPVSLISNAIPFEELVGYYRAADVVWITPLADGMNLVCKEFAAARSDGDGVLILSEFAGAAMEMSSAILTNPYSYKSMDHAIEMALEMEEKDRRGRMSELRRVVFEHNTEAWARQQLALLSPEDFGTEAA</sequence>
<dbReference type="PATRIC" id="fig|1449350.3.peg.2461"/>
<dbReference type="EMBL" id="JALZ01000011">
    <property type="protein sequence ID" value="ETX14387.1"/>
    <property type="molecule type" value="Genomic_DNA"/>
</dbReference>
<dbReference type="SUPFAM" id="SSF53756">
    <property type="entry name" value="UDP-Glycosyltransferase/glycogen phosphorylase"/>
    <property type="match status" value="1"/>
</dbReference>
<comment type="caution">
    <text evidence="2">The sequence shown here is derived from an EMBL/GenBank/DDBJ whole genome shotgun (WGS) entry which is preliminary data.</text>
</comment>
<dbReference type="GO" id="GO:0003825">
    <property type="term" value="F:alpha,alpha-trehalose-phosphate synthase (UDP-forming) activity"/>
    <property type="evidence" value="ECO:0007669"/>
    <property type="project" value="TreeGrafter"/>
</dbReference>
<dbReference type="AlphaFoldDB" id="X7EER9"/>
<evidence type="ECO:0000313" key="2">
    <source>
        <dbReference type="EMBL" id="ETX14387.1"/>
    </source>
</evidence>
<proteinExistence type="inferred from homology"/>
<reference evidence="2 3" key="1">
    <citation type="submission" date="2014-01" db="EMBL/GenBank/DDBJ databases">
        <title>Roseivivax halodurans JCM 10272 Genome Sequencing.</title>
        <authorList>
            <person name="Lai Q."/>
            <person name="Li G."/>
            <person name="Shao Z."/>
        </authorList>
    </citation>
    <scope>NUCLEOTIDE SEQUENCE [LARGE SCALE GENOMIC DNA]</scope>
    <source>
        <strain evidence="2 3">JCM 10272</strain>
    </source>
</reference>
<dbReference type="PANTHER" id="PTHR10788:SF106">
    <property type="entry name" value="BCDNA.GH08860"/>
    <property type="match status" value="1"/>
</dbReference>
<keyword evidence="3" id="KW-1185">Reference proteome</keyword>
<dbReference type="GO" id="GO:0005992">
    <property type="term" value="P:trehalose biosynthetic process"/>
    <property type="evidence" value="ECO:0007669"/>
    <property type="project" value="InterPro"/>
</dbReference>
<dbReference type="NCBIfam" id="TIGR02398">
    <property type="entry name" value="gluc_glyc_Psyn"/>
    <property type="match status" value="1"/>
</dbReference>
<dbReference type="InterPro" id="IPR012764">
    <property type="entry name" value="Gluc_glyc_Psyn"/>
</dbReference>
<name>X7EER9_9RHOB</name>